<evidence type="ECO:0000256" key="1">
    <source>
        <dbReference type="ARBA" id="ARBA00008226"/>
    </source>
</evidence>
<dbReference type="SUPFAM" id="SSF50249">
    <property type="entry name" value="Nucleic acid-binding proteins"/>
    <property type="match status" value="1"/>
</dbReference>
<dbReference type="CDD" id="cd00776">
    <property type="entry name" value="AsxRS_core"/>
    <property type="match status" value="1"/>
</dbReference>
<dbReference type="GO" id="GO:0005524">
    <property type="term" value="F:ATP binding"/>
    <property type="evidence" value="ECO:0007669"/>
    <property type="project" value="UniProtKB-UniRule"/>
</dbReference>
<dbReference type="AlphaFoldDB" id="A0A1G2B5D3"/>
<dbReference type="PROSITE" id="PS50862">
    <property type="entry name" value="AA_TRNA_LIGASE_II"/>
    <property type="match status" value="1"/>
</dbReference>
<dbReference type="NCBIfam" id="TIGR00457">
    <property type="entry name" value="asnS"/>
    <property type="match status" value="1"/>
</dbReference>
<dbReference type="InterPro" id="IPR002312">
    <property type="entry name" value="Asp/Asn-tRNA-synth_IIb"/>
</dbReference>
<evidence type="ECO:0000256" key="6">
    <source>
        <dbReference type="ARBA" id="ARBA00023146"/>
    </source>
</evidence>
<evidence type="ECO:0000256" key="5">
    <source>
        <dbReference type="ARBA" id="ARBA00022917"/>
    </source>
</evidence>
<dbReference type="PANTHER" id="PTHR22594:SF34">
    <property type="entry name" value="ASPARAGINE--TRNA LIGASE, MITOCHONDRIAL-RELATED"/>
    <property type="match status" value="1"/>
</dbReference>
<dbReference type="Gene3D" id="3.30.930.10">
    <property type="entry name" value="Bira Bifunctional Protein, Domain 2"/>
    <property type="match status" value="1"/>
</dbReference>
<sequence length="430" mass="48961">MQCIDVRKVDKFVGKTVCLQGWAYNFRSSGKIFFLQLRDGSGTIQAVVSKGDVSDEAFTQCETITLESSVRVTGTVKKEPRSPSGYELTVSDISVVYRAEAYPIAKKEHGTEFLFDHRHLWVRSSRQAAVLRIRDQVIWSLRSFLRERGFTLTDTPILTPTSCEGTTTLFETDYFGEKAYLAQSGQLYLEALAASLGKVYDFGPTFRAEKSKTRRHLMEFWMLDAEVAFMHHDESLELQEALIERVVQDALTQSAKELTLLERDVVHLKNVHAPFHRITYDDAVSLLKEKGSDITLGQDLGADDETKLSEEFDRPVFITHYPAAIKAFYMKPDPMNPTRALCADLIATEGYGEIIGGSERIDDLALLERRFKEHKLPRKPFEWYLDLRRYGSFPHSGFGIGLERVVTWIAGLPHVREAIPFPRLLNRLQP</sequence>
<dbReference type="Pfam" id="PF00152">
    <property type="entry name" value="tRNA-synt_2"/>
    <property type="match status" value="1"/>
</dbReference>
<keyword evidence="6 7" id="KW-0030">Aminoacyl-tRNA synthetase</keyword>
<dbReference type="GO" id="GO:0004816">
    <property type="term" value="F:asparagine-tRNA ligase activity"/>
    <property type="evidence" value="ECO:0007669"/>
    <property type="project" value="UniProtKB-UniRule"/>
</dbReference>
<dbReference type="InterPro" id="IPR012340">
    <property type="entry name" value="NA-bd_OB-fold"/>
</dbReference>
<keyword evidence="4 7" id="KW-0067">ATP-binding</keyword>
<evidence type="ECO:0000256" key="2">
    <source>
        <dbReference type="ARBA" id="ARBA00022598"/>
    </source>
</evidence>
<protein>
    <recommendedName>
        <fullName evidence="7">Asparagine--tRNA ligase</fullName>
        <ecNumber evidence="7">6.1.1.22</ecNumber>
    </recommendedName>
    <alternativeName>
        <fullName evidence="7">Asparaginyl-tRNA synthetase</fullName>
        <shortName evidence="7">AsnRS</shortName>
    </alternativeName>
</protein>
<dbReference type="InterPro" id="IPR004365">
    <property type="entry name" value="NA-bd_OB_tRNA"/>
</dbReference>
<dbReference type="InterPro" id="IPR045864">
    <property type="entry name" value="aa-tRNA-synth_II/BPL/LPL"/>
</dbReference>
<dbReference type="InterPro" id="IPR004364">
    <property type="entry name" value="Aa-tRNA-synt_II"/>
</dbReference>
<dbReference type="GO" id="GO:0006421">
    <property type="term" value="P:asparaginyl-tRNA aminoacylation"/>
    <property type="evidence" value="ECO:0007669"/>
    <property type="project" value="UniProtKB-UniRule"/>
</dbReference>
<comment type="caution">
    <text evidence="9">The sequence shown here is derived from an EMBL/GenBank/DDBJ whole genome shotgun (WGS) entry which is preliminary data.</text>
</comment>
<keyword evidence="5 7" id="KW-0648">Protein biosynthesis</keyword>
<comment type="catalytic activity">
    <reaction evidence="7">
        <text>tRNA(Asn) + L-asparagine + ATP = L-asparaginyl-tRNA(Asn) + AMP + diphosphate + H(+)</text>
        <dbReference type="Rhea" id="RHEA:11180"/>
        <dbReference type="Rhea" id="RHEA-COMP:9659"/>
        <dbReference type="Rhea" id="RHEA-COMP:9674"/>
        <dbReference type="ChEBI" id="CHEBI:15378"/>
        <dbReference type="ChEBI" id="CHEBI:30616"/>
        <dbReference type="ChEBI" id="CHEBI:33019"/>
        <dbReference type="ChEBI" id="CHEBI:58048"/>
        <dbReference type="ChEBI" id="CHEBI:78442"/>
        <dbReference type="ChEBI" id="CHEBI:78515"/>
        <dbReference type="ChEBI" id="CHEBI:456215"/>
        <dbReference type="EC" id="6.1.1.22"/>
    </reaction>
</comment>
<evidence type="ECO:0000256" key="4">
    <source>
        <dbReference type="ARBA" id="ARBA00022840"/>
    </source>
</evidence>
<comment type="subunit">
    <text evidence="7">Homodimer.</text>
</comment>
<reference evidence="9 10" key="1">
    <citation type="journal article" date="2016" name="Nat. Commun.">
        <title>Thousands of microbial genomes shed light on interconnected biogeochemical processes in an aquifer system.</title>
        <authorList>
            <person name="Anantharaman K."/>
            <person name="Brown C.T."/>
            <person name="Hug L.A."/>
            <person name="Sharon I."/>
            <person name="Castelle C.J."/>
            <person name="Probst A.J."/>
            <person name="Thomas B.C."/>
            <person name="Singh A."/>
            <person name="Wilkins M.J."/>
            <person name="Karaoz U."/>
            <person name="Brodie E.L."/>
            <person name="Williams K.H."/>
            <person name="Hubbard S.S."/>
            <person name="Banfield J.F."/>
        </authorList>
    </citation>
    <scope>NUCLEOTIDE SEQUENCE [LARGE SCALE GENOMIC DNA]</scope>
</reference>
<proteinExistence type="inferred from homology"/>
<dbReference type="InterPro" id="IPR004522">
    <property type="entry name" value="Asn-tRNA-ligase"/>
</dbReference>
<name>A0A1G2B5D3_9BACT</name>
<dbReference type="EMBL" id="MHKE01000008">
    <property type="protein sequence ID" value="OGY84398.1"/>
    <property type="molecule type" value="Genomic_DNA"/>
</dbReference>
<organism evidence="9 10">
    <name type="scientific">Candidatus Kerfeldbacteria bacterium RIFCSPLOWO2_01_FULL_48_11</name>
    <dbReference type="NCBI Taxonomy" id="1798543"/>
    <lineage>
        <taxon>Bacteria</taxon>
        <taxon>Candidatus Kerfeldiibacteriota</taxon>
    </lineage>
</organism>
<dbReference type="HAMAP" id="MF_00534">
    <property type="entry name" value="Asn_tRNA_synth"/>
    <property type="match status" value="1"/>
</dbReference>
<dbReference type="PRINTS" id="PR01042">
    <property type="entry name" value="TRNASYNTHASP"/>
</dbReference>
<dbReference type="Gene3D" id="2.40.50.140">
    <property type="entry name" value="Nucleic acid-binding proteins"/>
    <property type="match status" value="1"/>
</dbReference>
<dbReference type="EC" id="6.1.1.22" evidence="7"/>
<comment type="similarity">
    <text evidence="1 7">Belongs to the class-II aminoacyl-tRNA synthetase family.</text>
</comment>
<evidence type="ECO:0000313" key="9">
    <source>
        <dbReference type="EMBL" id="OGY84398.1"/>
    </source>
</evidence>
<dbReference type="GO" id="GO:0003676">
    <property type="term" value="F:nucleic acid binding"/>
    <property type="evidence" value="ECO:0007669"/>
    <property type="project" value="InterPro"/>
</dbReference>
<dbReference type="CDD" id="cd04323">
    <property type="entry name" value="AsnRS_cyto_like_N"/>
    <property type="match status" value="1"/>
</dbReference>
<comment type="subcellular location">
    <subcellularLocation>
        <location evidence="7">Cytoplasm</location>
    </subcellularLocation>
</comment>
<dbReference type="SUPFAM" id="SSF55681">
    <property type="entry name" value="Class II aaRS and biotin synthetases"/>
    <property type="match status" value="1"/>
</dbReference>
<dbReference type="NCBIfam" id="NF003483">
    <property type="entry name" value="PRK05159.1"/>
    <property type="match status" value="1"/>
</dbReference>
<evidence type="ECO:0000256" key="3">
    <source>
        <dbReference type="ARBA" id="ARBA00022741"/>
    </source>
</evidence>
<dbReference type="Proteomes" id="UP000179164">
    <property type="component" value="Unassembled WGS sequence"/>
</dbReference>
<dbReference type="NCBIfam" id="NF003037">
    <property type="entry name" value="PRK03932.1"/>
    <property type="match status" value="1"/>
</dbReference>
<evidence type="ECO:0000259" key="8">
    <source>
        <dbReference type="PROSITE" id="PS50862"/>
    </source>
</evidence>
<dbReference type="GO" id="GO:0005737">
    <property type="term" value="C:cytoplasm"/>
    <property type="evidence" value="ECO:0007669"/>
    <property type="project" value="UniProtKB-SubCell"/>
</dbReference>
<evidence type="ECO:0000256" key="7">
    <source>
        <dbReference type="HAMAP-Rule" id="MF_00534"/>
    </source>
</evidence>
<dbReference type="STRING" id="1798543.A2898_00325"/>
<keyword evidence="2 7" id="KW-0436">Ligase</keyword>
<dbReference type="PANTHER" id="PTHR22594">
    <property type="entry name" value="ASPARTYL/LYSYL-TRNA SYNTHETASE"/>
    <property type="match status" value="1"/>
</dbReference>
<keyword evidence="3 7" id="KW-0547">Nucleotide-binding</keyword>
<gene>
    <name evidence="7" type="primary">asnS</name>
    <name evidence="9" type="ORF">A2898_00325</name>
</gene>
<feature type="domain" description="Aminoacyl-transfer RNA synthetases class-II family profile" evidence="8">
    <location>
        <begin position="131"/>
        <end position="430"/>
    </location>
</feature>
<evidence type="ECO:0000313" key="10">
    <source>
        <dbReference type="Proteomes" id="UP000179164"/>
    </source>
</evidence>
<keyword evidence="7" id="KW-0963">Cytoplasm</keyword>
<dbReference type="InterPro" id="IPR006195">
    <property type="entry name" value="aa-tRNA-synth_II"/>
</dbReference>
<dbReference type="Pfam" id="PF01336">
    <property type="entry name" value="tRNA_anti-codon"/>
    <property type="match status" value="1"/>
</dbReference>
<accession>A0A1G2B5D3</accession>